<feature type="chain" id="PRO_5031262536" evidence="1">
    <location>
        <begin position="27"/>
        <end position="323"/>
    </location>
</feature>
<evidence type="ECO:0000313" key="3">
    <source>
        <dbReference type="EMBL" id="MBB3997674.1"/>
    </source>
</evidence>
<gene>
    <name evidence="3" type="ORF">GGR04_001510</name>
</gene>
<dbReference type="Pfam" id="PF09084">
    <property type="entry name" value="NMT1"/>
    <property type="match status" value="1"/>
</dbReference>
<name>A0A7W6EB95_9HYPH</name>
<keyword evidence="4" id="KW-1185">Reference proteome</keyword>
<reference evidence="3 4" key="1">
    <citation type="submission" date="2020-08" db="EMBL/GenBank/DDBJ databases">
        <title>Genomic Encyclopedia of Type Strains, Phase IV (KMG-IV): sequencing the most valuable type-strain genomes for metagenomic binning, comparative biology and taxonomic classification.</title>
        <authorList>
            <person name="Goeker M."/>
        </authorList>
    </citation>
    <scope>NUCLEOTIDE SEQUENCE [LARGE SCALE GENOMIC DNA]</scope>
    <source>
        <strain evidence="3 4">DSM 102238</strain>
    </source>
</reference>
<dbReference type="InterPro" id="IPR015168">
    <property type="entry name" value="SsuA/THI5"/>
</dbReference>
<organism evidence="3 4">
    <name type="scientific">Aureimonas pseudogalii</name>
    <dbReference type="NCBI Taxonomy" id="1744844"/>
    <lineage>
        <taxon>Bacteria</taxon>
        <taxon>Pseudomonadati</taxon>
        <taxon>Pseudomonadota</taxon>
        <taxon>Alphaproteobacteria</taxon>
        <taxon>Hyphomicrobiales</taxon>
        <taxon>Aurantimonadaceae</taxon>
        <taxon>Aureimonas</taxon>
    </lineage>
</organism>
<evidence type="ECO:0000259" key="2">
    <source>
        <dbReference type="Pfam" id="PF09084"/>
    </source>
</evidence>
<evidence type="ECO:0000256" key="1">
    <source>
        <dbReference type="SAM" id="SignalP"/>
    </source>
</evidence>
<dbReference type="SUPFAM" id="SSF53850">
    <property type="entry name" value="Periplasmic binding protein-like II"/>
    <property type="match status" value="1"/>
</dbReference>
<dbReference type="Proteomes" id="UP000542776">
    <property type="component" value="Unassembled WGS sequence"/>
</dbReference>
<proteinExistence type="predicted"/>
<accession>A0A7W6EB95</accession>
<dbReference type="AlphaFoldDB" id="A0A7W6EB95"/>
<dbReference type="PANTHER" id="PTHR31528">
    <property type="entry name" value="4-AMINO-5-HYDROXYMETHYL-2-METHYLPYRIMIDINE PHOSPHATE SYNTHASE THI11-RELATED"/>
    <property type="match status" value="1"/>
</dbReference>
<feature type="domain" description="SsuA/THI5-like" evidence="2">
    <location>
        <begin position="39"/>
        <end position="251"/>
    </location>
</feature>
<sequence length="323" mass="35211">MNRYRLPLAALALAFGMLTAGAPARAADKLSVLLEWFVNPDHAPLVVAKELGLFEKHGLDVELIAPSDPAAPPRLVAAGQADVALHYQPSLMLDVETKLPLVRFGTLVETPLNTVMVLEDGPVKTLGDLKGKRIGYSASGIEDSVLTQMLASAGLTVKDVELVNVNFALTASLISGNVDATIGAYRNFELTQLRLEGKPGRAFYPEENGVPPYDELIYVTSRDKIADPRLPRFLAAVEEATLFLTNHPDEALALFLKAYPDLDDELNRTAFTQTLPRFAKRPFALDAGRHERFAAFMVEKKLIAAVPPLESYAVELKPAEIKP</sequence>
<protein>
    <submittedName>
        <fullName evidence="3">Putative hydroxymethylpyrimidine transport system substrate-binding protein</fullName>
    </submittedName>
</protein>
<dbReference type="Gene3D" id="3.40.190.10">
    <property type="entry name" value="Periplasmic binding protein-like II"/>
    <property type="match status" value="2"/>
</dbReference>
<comment type="caution">
    <text evidence="3">The sequence shown here is derived from an EMBL/GenBank/DDBJ whole genome shotgun (WGS) entry which is preliminary data.</text>
</comment>
<dbReference type="PANTHER" id="PTHR31528:SF3">
    <property type="entry name" value="THIAMINE BIOSYNTHESIS PROTEIN HI_0357-RELATED"/>
    <property type="match status" value="1"/>
</dbReference>
<keyword evidence="1" id="KW-0732">Signal</keyword>
<dbReference type="InterPro" id="IPR027939">
    <property type="entry name" value="NMT1/THI5"/>
</dbReference>
<evidence type="ECO:0000313" key="4">
    <source>
        <dbReference type="Proteomes" id="UP000542776"/>
    </source>
</evidence>
<feature type="signal peptide" evidence="1">
    <location>
        <begin position="1"/>
        <end position="26"/>
    </location>
</feature>
<dbReference type="GO" id="GO:0009228">
    <property type="term" value="P:thiamine biosynthetic process"/>
    <property type="evidence" value="ECO:0007669"/>
    <property type="project" value="InterPro"/>
</dbReference>
<dbReference type="EMBL" id="JACIEK010000002">
    <property type="protein sequence ID" value="MBB3997674.1"/>
    <property type="molecule type" value="Genomic_DNA"/>
</dbReference>